<evidence type="ECO:0000313" key="4">
    <source>
        <dbReference type="Proteomes" id="UP001501759"/>
    </source>
</evidence>
<feature type="region of interest" description="Disordered" evidence="1">
    <location>
        <begin position="242"/>
        <end position="329"/>
    </location>
</feature>
<dbReference type="EMBL" id="BAABKB010000019">
    <property type="protein sequence ID" value="GAA5019553.1"/>
    <property type="molecule type" value="Genomic_DNA"/>
</dbReference>
<dbReference type="Proteomes" id="UP001501759">
    <property type="component" value="Unassembled WGS sequence"/>
</dbReference>
<sequence length="329" mass="35435">MAGTRARWTSERLSARSVLQPKQVAKALFHPAWIPESLDPSVDRLKRVRVIAGAIAAFGVYTFVQGRFDFTEVLENMLTASAVLLFITPLTVGVMLFVWRRTGTVRQLRTPLFNSLKLLLFFIGTVVFTVFLWQLSTSLGMAALLVVGLSAMWLTGVVAYGAVQVSGNFFGSAAVHRCLPPLLATVTTWLMAIPDLVTGDLHGLSLTMGIVFILGAPVTVTAIAVLEMSRLRRRYGIRLGAHPATLPTPRPAQPPAYPPPGGFAPPPGRPYAPHPPHGSPYVPFPPQGHPYVPNPQGSPYTPNPQGNPYTPGTPHNPHPYPYGPGASGS</sequence>
<feature type="transmembrane region" description="Helical" evidence="2">
    <location>
        <begin position="78"/>
        <end position="99"/>
    </location>
</feature>
<name>A0ABP9J3Z5_9ACTN</name>
<keyword evidence="4" id="KW-1185">Reference proteome</keyword>
<evidence type="ECO:0008006" key="5">
    <source>
        <dbReference type="Google" id="ProtNLM"/>
    </source>
</evidence>
<evidence type="ECO:0000313" key="3">
    <source>
        <dbReference type="EMBL" id="GAA5019553.1"/>
    </source>
</evidence>
<keyword evidence="2" id="KW-0812">Transmembrane</keyword>
<feature type="transmembrane region" description="Helical" evidence="2">
    <location>
        <begin position="174"/>
        <end position="192"/>
    </location>
</feature>
<feature type="compositionally biased region" description="Polar residues" evidence="1">
    <location>
        <begin position="295"/>
        <end position="304"/>
    </location>
</feature>
<organism evidence="3 4">
    <name type="scientific">Streptomyces siamensis</name>
    <dbReference type="NCBI Taxonomy" id="1274986"/>
    <lineage>
        <taxon>Bacteria</taxon>
        <taxon>Bacillati</taxon>
        <taxon>Actinomycetota</taxon>
        <taxon>Actinomycetes</taxon>
        <taxon>Kitasatosporales</taxon>
        <taxon>Streptomycetaceae</taxon>
        <taxon>Streptomyces</taxon>
    </lineage>
</organism>
<evidence type="ECO:0000256" key="1">
    <source>
        <dbReference type="SAM" id="MobiDB-lite"/>
    </source>
</evidence>
<comment type="caution">
    <text evidence="3">The sequence shown here is derived from an EMBL/GenBank/DDBJ whole genome shotgun (WGS) entry which is preliminary data.</text>
</comment>
<proteinExistence type="predicted"/>
<feature type="compositionally biased region" description="Pro residues" evidence="1">
    <location>
        <begin position="246"/>
        <end position="288"/>
    </location>
</feature>
<protein>
    <recommendedName>
        <fullName evidence="5">Integral membrane protein</fullName>
    </recommendedName>
</protein>
<feature type="transmembrane region" description="Helical" evidence="2">
    <location>
        <begin position="204"/>
        <end position="226"/>
    </location>
</feature>
<feature type="transmembrane region" description="Helical" evidence="2">
    <location>
        <begin position="48"/>
        <end position="66"/>
    </location>
</feature>
<evidence type="ECO:0000256" key="2">
    <source>
        <dbReference type="SAM" id="Phobius"/>
    </source>
</evidence>
<feature type="transmembrane region" description="Helical" evidence="2">
    <location>
        <begin position="111"/>
        <end position="133"/>
    </location>
</feature>
<reference evidence="4" key="1">
    <citation type="journal article" date="2019" name="Int. J. Syst. Evol. Microbiol.">
        <title>The Global Catalogue of Microorganisms (GCM) 10K type strain sequencing project: providing services to taxonomists for standard genome sequencing and annotation.</title>
        <authorList>
            <consortium name="The Broad Institute Genomics Platform"/>
            <consortium name="The Broad Institute Genome Sequencing Center for Infectious Disease"/>
            <person name="Wu L."/>
            <person name="Ma J."/>
        </authorList>
    </citation>
    <scope>NUCLEOTIDE SEQUENCE [LARGE SCALE GENOMIC DNA]</scope>
    <source>
        <strain evidence="4">JCM 18409</strain>
    </source>
</reference>
<keyword evidence="2" id="KW-1133">Transmembrane helix</keyword>
<keyword evidence="2" id="KW-0472">Membrane</keyword>
<gene>
    <name evidence="3" type="ORF">GCM10023335_48290</name>
</gene>
<feature type="transmembrane region" description="Helical" evidence="2">
    <location>
        <begin position="139"/>
        <end position="162"/>
    </location>
</feature>
<dbReference type="RefSeq" id="WP_345653042.1">
    <property type="nucleotide sequence ID" value="NZ_BAABKB010000019.1"/>
</dbReference>
<accession>A0ABP9J3Z5</accession>